<dbReference type="InterPro" id="IPR051168">
    <property type="entry name" value="AASS"/>
</dbReference>
<evidence type="ECO:0000256" key="1">
    <source>
        <dbReference type="ARBA" id="ARBA00023002"/>
    </source>
</evidence>
<dbReference type="InterPro" id="IPR032095">
    <property type="entry name" value="Sacchrp_dh-like_C"/>
</dbReference>
<feature type="domain" description="Saccharopine dehydrogenase NADP binding" evidence="2">
    <location>
        <begin position="4"/>
        <end position="121"/>
    </location>
</feature>
<dbReference type="EMBL" id="AAWS01000017">
    <property type="protein sequence ID" value="EAY28156.1"/>
    <property type="molecule type" value="Genomic_DNA"/>
</dbReference>
<keyword evidence="1 4" id="KW-0560">Oxidoreductase</keyword>
<dbReference type="GO" id="GO:0005737">
    <property type="term" value="C:cytoplasm"/>
    <property type="evidence" value="ECO:0007669"/>
    <property type="project" value="TreeGrafter"/>
</dbReference>
<accession>A1ZMX5</accession>
<feature type="domain" description="Saccharopine dehydrogenase-like C-terminal" evidence="3">
    <location>
        <begin position="126"/>
        <end position="433"/>
    </location>
</feature>
<dbReference type="OrthoDB" id="973788at2"/>
<dbReference type="PANTHER" id="PTHR11133:SF23">
    <property type="entry name" value="SACCHAROPINE DEHYDROGENASE [NAD(+), L-LYSINE-FORMING]"/>
    <property type="match status" value="1"/>
</dbReference>
<dbReference type="SUPFAM" id="SSF55347">
    <property type="entry name" value="Glyceraldehyde-3-phosphate dehydrogenase-like, C-terminal domain"/>
    <property type="match status" value="1"/>
</dbReference>
<dbReference type="PANTHER" id="PTHR11133">
    <property type="entry name" value="SACCHAROPINE DEHYDROGENASE"/>
    <property type="match status" value="1"/>
</dbReference>
<comment type="caution">
    <text evidence="4">The sequence shown here is derived from an EMBL/GenBank/DDBJ whole genome shotgun (WGS) entry which is preliminary data.</text>
</comment>
<dbReference type="Gene3D" id="3.40.50.720">
    <property type="entry name" value="NAD(P)-binding Rossmann-like Domain"/>
    <property type="match status" value="1"/>
</dbReference>
<dbReference type="Proteomes" id="UP000004095">
    <property type="component" value="Unassembled WGS sequence"/>
</dbReference>
<dbReference type="EC" id="1.5.1.7" evidence="4"/>
<dbReference type="SUPFAM" id="SSF51735">
    <property type="entry name" value="NAD(P)-binding Rossmann-fold domains"/>
    <property type="match status" value="1"/>
</dbReference>
<dbReference type="RefSeq" id="WP_002698280.1">
    <property type="nucleotide sequence ID" value="NZ_AAWS01000017.1"/>
</dbReference>
<dbReference type="Pfam" id="PF16653">
    <property type="entry name" value="Sacchrp_dh_C"/>
    <property type="match status" value="1"/>
</dbReference>
<reference evidence="4 5" key="1">
    <citation type="submission" date="2007-01" db="EMBL/GenBank/DDBJ databases">
        <authorList>
            <person name="Haygood M."/>
            <person name="Podell S."/>
            <person name="Anderson C."/>
            <person name="Hopkinson B."/>
            <person name="Roe K."/>
            <person name="Barbeau K."/>
            <person name="Gaasterland T."/>
            <person name="Ferriera S."/>
            <person name="Johnson J."/>
            <person name="Kravitz S."/>
            <person name="Beeson K."/>
            <person name="Sutton G."/>
            <person name="Rogers Y.-H."/>
            <person name="Friedman R."/>
            <person name="Frazier M."/>
            <person name="Venter J.C."/>
        </authorList>
    </citation>
    <scope>NUCLEOTIDE SEQUENCE [LARGE SCALE GENOMIC DNA]</scope>
    <source>
        <strain evidence="4 5">ATCC 23134</strain>
    </source>
</reference>
<evidence type="ECO:0000313" key="4">
    <source>
        <dbReference type="EMBL" id="EAY28156.1"/>
    </source>
</evidence>
<organism evidence="4 5">
    <name type="scientific">Microscilla marina ATCC 23134</name>
    <dbReference type="NCBI Taxonomy" id="313606"/>
    <lineage>
        <taxon>Bacteria</taxon>
        <taxon>Pseudomonadati</taxon>
        <taxon>Bacteroidota</taxon>
        <taxon>Cytophagia</taxon>
        <taxon>Cytophagales</taxon>
        <taxon>Microscillaceae</taxon>
        <taxon>Microscilla</taxon>
    </lineage>
</organism>
<dbReference type="InterPro" id="IPR036291">
    <property type="entry name" value="NAD(P)-bd_dom_sf"/>
</dbReference>
<name>A1ZMX5_MICM2</name>
<proteinExistence type="predicted"/>
<dbReference type="Gene3D" id="3.30.360.10">
    <property type="entry name" value="Dihydrodipicolinate Reductase, domain 2"/>
    <property type="match status" value="1"/>
</dbReference>
<dbReference type="eggNOG" id="COG1748">
    <property type="taxonomic scope" value="Bacteria"/>
</dbReference>
<dbReference type="AlphaFoldDB" id="A1ZMX5"/>
<dbReference type="GO" id="GO:0004754">
    <property type="term" value="F:saccharopine dehydrogenase (NAD+, L-lysine-forming) activity"/>
    <property type="evidence" value="ECO:0007669"/>
    <property type="project" value="UniProtKB-EC"/>
</dbReference>
<evidence type="ECO:0000259" key="2">
    <source>
        <dbReference type="Pfam" id="PF03435"/>
    </source>
</evidence>
<protein>
    <submittedName>
        <fullName evidence="4">Saccharopine dehydrogenase</fullName>
        <ecNumber evidence="4">1.5.1.7</ecNumber>
    </submittedName>
</protein>
<dbReference type="Pfam" id="PF03435">
    <property type="entry name" value="Sacchrp_dh_NADP"/>
    <property type="match status" value="1"/>
</dbReference>
<dbReference type="GO" id="GO:0019878">
    <property type="term" value="P:lysine biosynthetic process via aminoadipic acid"/>
    <property type="evidence" value="ECO:0007669"/>
    <property type="project" value="TreeGrafter"/>
</dbReference>
<keyword evidence="5" id="KW-1185">Reference proteome</keyword>
<evidence type="ECO:0000259" key="3">
    <source>
        <dbReference type="Pfam" id="PF16653"/>
    </source>
</evidence>
<dbReference type="Gene3D" id="1.10.1870.10">
    <property type="entry name" value="Domain 3, Saccharopine reductase"/>
    <property type="match status" value="1"/>
</dbReference>
<sequence length="444" mass="49646">MAHILVIGAGRSADALIDYLAKAVQTYQWKMTVADVSTDLLTQKLAPYPHVKTLVFDIYNHSQATETIAKVDMVVSLLPASLHAEVAKYCLIHQKHLLTASYLSEEIKAMAKDVEEAGLIFLNEIGLDPGIDHMSAMQMIDEIKSQNGNIVSFKSYTGGLVAPEYDNNPWHYKFTWNPRNVILAGKGGTAQYIENGQYKYIPYHQLFNQTDSLEVEGLGKFETYANRDSLKYRELYGLDHIPTMLRGTLRGDGYCSAWAVLVSLGLTSDDFEVDTKGMTYRTFTEAFFPETSAQSTVDKLASFIGKSADHEIIQKIAWAGLLDDIPIPVKGSPAFILQHLLEQKWKLEDNDKDMIVMQHQFEYQLTNQTKYAKTSDLVVLGDENHTAMAKTVGLPLAIAAKLILLGKINLKGVFIPTLKEIYAPVMAELLQLGIEFKERQTQLA</sequence>
<gene>
    <name evidence="4" type="ORF">M23134_03417</name>
</gene>
<dbReference type="InterPro" id="IPR005097">
    <property type="entry name" value="Sacchrp_dh_NADP-bd"/>
</dbReference>
<evidence type="ECO:0000313" key="5">
    <source>
        <dbReference type="Proteomes" id="UP000004095"/>
    </source>
</evidence>